<comment type="subcellular location">
    <subcellularLocation>
        <location evidence="1">Cell membrane</location>
        <topology evidence="1">Multi-pass membrane protein</topology>
    </subcellularLocation>
</comment>
<dbReference type="InterPro" id="IPR005829">
    <property type="entry name" value="Sugar_transporter_CS"/>
</dbReference>
<keyword evidence="5 6" id="KW-0472">Membrane</keyword>
<dbReference type="Gene3D" id="1.20.1250.20">
    <property type="entry name" value="MFS general substrate transporter like domains"/>
    <property type="match status" value="1"/>
</dbReference>
<proteinExistence type="predicted"/>
<feature type="transmembrane region" description="Helical" evidence="6">
    <location>
        <begin position="428"/>
        <end position="447"/>
    </location>
</feature>
<dbReference type="Pfam" id="PF11700">
    <property type="entry name" value="ATG22"/>
    <property type="match status" value="1"/>
</dbReference>
<dbReference type="SUPFAM" id="SSF103473">
    <property type="entry name" value="MFS general substrate transporter"/>
    <property type="match status" value="1"/>
</dbReference>
<feature type="transmembrane region" description="Helical" evidence="6">
    <location>
        <begin position="273"/>
        <end position="297"/>
    </location>
</feature>
<evidence type="ECO:0000256" key="3">
    <source>
        <dbReference type="ARBA" id="ARBA00022692"/>
    </source>
</evidence>
<evidence type="ECO:0000256" key="1">
    <source>
        <dbReference type="ARBA" id="ARBA00004651"/>
    </source>
</evidence>
<dbReference type="InterPro" id="IPR036259">
    <property type="entry name" value="MFS_trans_sf"/>
</dbReference>
<dbReference type="EMBL" id="BMHE01000032">
    <property type="protein sequence ID" value="GFZ97357.1"/>
    <property type="molecule type" value="Genomic_DNA"/>
</dbReference>
<keyword evidence="3 6" id="KW-0812">Transmembrane</keyword>
<feature type="transmembrane region" description="Helical" evidence="6">
    <location>
        <begin position="87"/>
        <end position="109"/>
    </location>
</feature>
<gene>
    <name evidence="8" type="ORF">GCM10008018_49640</name>
</gene>
<dbReference type="PROSITE" id="PS50850">
    <property type="entry name" value="MFS"/>
    <property type="match status" value="1"/>
</dbReference>
<dbReference type="InterPro" id="IPR020846">
    <property type="entry name" value="MFS_dom"/>
</dbReference>
<evidence type="ECO:0000256" key="5">
    <source>
        <dbReference type="ARBA" id="ARBA00023136"/>
    </source>
</evidence>
<organism evidence="8 9">
    <name type="scientific">Paenibacillus marchantiophytorum</name>
    <dbReference type="NCBI Taxonomy" id="1619310"/>
    <lineage>
        <taxon>Bacteria</taxon>
        <taxon>Bacillati</taxon>
        <taxon>Bacillota</taxon>
        <taxon>Bacilli</taxon>
        <taxon>Bacillales</taxon>
        <taxon>Paenibacillaceae</taxon>
        <taxon>Paenibacillus</taxon>
    </lineage>
</organism>
<dbReference type="PANTHER" id="PTHR23519">
    <property type="entry name" value="AUTOPHAGY-RELATED PROTEIN 22"/>
    <property type="match status" value="1"/>
</dbReference>
<keyword evidence="2" id="KW-0813">Transport</keyword>
<dbReference type="Proteomes" id="UP000615455">
    <property type="component" value="Unassembled WGS sequence"/>
</dbReference>
<dbReference type="PANTHER" id="PTHR23519:SF1">
    <property type="entry name" value="AUTOPHAGY-RELATED PROTEIN 22"/>
    <property type="match status" value="1"/>
</dbReference>
<sequence>MAANILDKYKYMREGVNPLAKPEYASNQRQARNVWTLLFSLPIFAWAMYDFANTIFSSNIVTVFYPFYLKETLGKSEELNQIASTFITYSNAISSFFLVLLSPLFGVWIDRTGKKKAYLIPFTLIAIAATLLMGASAIWDTEQQWLGLNTSVLGVIVFFMIAKFFYNSSLIFYDSMISDLGNTREIPIISGVGVAVGYVGTLVGLVVYPLINGNQFENTFIPSALMFLLFSLPIMLFYKEKPIQAAGEKKSLLSGYKEIWLTFKEARNYKAAFLFMIAYFFFNDAIATAIAVMAIYANTVMGFTTGQFILLYLVSTISSIIGSFLFGYVTRSLGPKRAVTIVAFILIIAIAIASLATSQSLFWVAGSLYGVSMGAMWVTSRTLIVQLTPEEKRGQFFGLFAFSGKVSSIVGPALYGSITWALASYGNLASRVALGSLLLLVIIGLIVHMRVPQKLHSSS</sequence>
<keyword evidence="4 6" id="KW-1133">Transmembrane helix</keyword>
<comment type="caution">
    <text evidence="8">The sequence shown here is derived from an EMBL/GenBank/DDBJ whole genome shotgun (WGS) entry which is preliminary data.</text>
</comment>
<name>A0ABQ1F346_9BACL</name>
<keyword evidence="9" id="KW-1185">Reference proteome</keyword>
<protein>
    <submittedName>
        <fullName evidence="8">MFS transporter</fullName>
    </submittedName>
</protein>
<evidence type="ECO:0000256" key="4">
    <source>
        <dbReference type="ARBA" id="ARBA00022989"/>
    </source>
</evidence>
<evidence type="ECO:0000256" key="2">
    <source>
        <dbReference type="ARBA" id="ARBA00022448"/>
    </source>
</evidence>
<reference evidence="9" key="1">
    <citation type="journal article" date="2019" name="Int. J. Syst. Evol. Microbiol.">
        <title>The Global Catalogue of Microorganisms (GCM) 10K type strain sequencing project: providing services to taxonomists for standard genome sequencing and annotation.</title>
        <authorList>
            <consortium name="The Broad Institute Genomics Platform"/>
            <consortium name="The Broad Institute Genome Sequencing Center for Infectious Disease"/>
            <person name="Wu L."/>
            <person name="Ma J."/>
        </authorList>
    </citation>
    <scope>NUCLEOTIDE SEQUENCE [LARGE SCALE GENOMIC DNA]</scope>
    <source>
        <strain evidence="9">CGMCC 1.15043</strain>
    </source>
</reference>
<feature type="transmembrane region" description="Helical" evidence="6">
    <location>
        <begin position="186"/>
        <end position="208"/>
    </location>
</feature>
<evidence type="ECO:0000313" key="8">
    <source>
        <dbReference type="EMBL" id="GFZ97357.1"/>
    </source>
</evidence>
<feature type="transmembrane region" description="Helical" evidence="6">
    <location>
        <begin position="145"/>
        <end position="166"/>
    </location>
</feature>
<feature type="transmembrane region" description="Helical" evidence="6">
    <location>
        <begin position="396"/>
        <end position="422"/>
    </location>
</feature>
<feature type="transmembrane region" description="Helical" evidence="6">
    <location>
        <begin position="118"/>
        <end position="139"/>
    </location>
</feature>
<feature type="domain" description="Major facilitator superfamily (MFS) profile" evidence="7">
    <location>
        <begin position="271"/>
        <end position="459"/>
    </location>
</feature>
<evidence type="ECO:0000256" key="6">
    <source>
        <dbReference type="SAM" id="Phobius"/>
    </source>
</evidence>
<dbReference type="InterPro" id="IPR050495">
    <property type="entry name" value="ATG22/LtaA_families"/>
</dbReference>
<evidence type="ECO:0000259" key="7">
    <source>
        <dbReference type="PROSITE" id="PS50850"/>
    </source>
</evidence>
<feature type="transmembrane region" description="Helical" evidence="6">
    <location>
        <begin position="220"/>
        <end position="238"/>
    </location>
</feature>
<feature type="transmembrane region" description="Helical" evidence="6">
    <location>
        <begin position="362"/>
        <end position="384"/>
    </location>
</feature>
<dbReference type="InterPro" id="IPR024671">
    <property type="entry name" value="Atg22-like"/>
</dbReference>
<accession>A0ABQ1F346</accession>
<feature type="transmembrane region" description="Helical" evidence="6">
    <location>
        <begin position="309"/>
        <end position="329"/>
    </location>
</feature>
<feature type="transmembrane region" description="Helical" evidence="6">
    <location>
        <begin position="338"/>
        <end position="356"/>
    </location>
</feature>
<dbReference type="PROSITE" id="PS00217">
    <property type="entry name" value="SUGAR_TRANSPORT_2"/>
    <property type="match status" value="1"/>
</dbReference>
<feature type="transmembrane region" description="Helical" evidence="6">
    <location>
        <begin position="34"/>
        <end position="67"/>
    </location>
</feature>
<evidence type="ECO:0000313" key="9">
    <source>
        <dbReference type="Proteomes" id="UP000615455"/>
    </source>
</evidence>